<evidence type="ECO:0000313" key="3">
    <source>
        <dbReference type="EMBL" id="OLS60895.1"/>
    </source>
</evidence>
<dbReference type="InterPro" id="IPR036163">
    <property type="entry name" value="HMA_dom_sf"/>
</dbReference>
<dbReference type="PROSITE" id="PS50846">
    <property type="entry name" value="HMA_2"/>
    <property type="match status" value="1"/>
</dbReference>
<sequence length="65" mass="7103">MQVFNVEGMTCGHCVKAVTNAVQREDAGAEVKVDLAQKQVSVKSELPTEQILGLIRDEGYEARVI</sequence>
<dbReference type="RefSeq" id="WP_075804643.1">
    <property type="nucleotide sequence ID" value="NZ_MKZO01000036.1"/>
</dbReference>
<keyword evidence="1" id="KW-0479">Metal-binding</keyword>
<feature type="domain" description="HMA" evidence="2">
    <location>
        <begin position="1"/>
        <end position="63"/>
    </location>
</feature>
<dbReference type="GO" id="GO:0046872">
    <property type="term" value="F:metal ion binding"/>
    <property type="evidence" value="ECO:0007669"/>
    <property type="project" value="UniProtKB-KW"/>
</dbReference>
<dbReference type="Pfam" id="PF00403">
    <property type="entry name" value="HMA"/>
    <property type="match status" value="1"/>
</dbReference>
<dbReference type="InterPro" id="IPR006121">
    <property type="entry name" value="HMA_dom"/>
</dbReference>
<protein>
    <recommendedName>
        <fullName evidence="2">HMA domain-containing protein</fullName>
    </recommendedName>
</protein>
<name>A0A1Q9R0J5_PSEPU</name>
<dbReference type="Proteomes" id="UP000186736">
    <property type="component" value="Unassembled WGS sequence"/>
</dbReference>
<accession>A0A1Q9R0J5</accession>
<dbReference type="SUPFAM" id="SSF55008">
    <property type="entry name" value="HMA, heavy metal-associated domain"/>
    <property type="match status" value="1"/>
</dbReference>
<dbReference type="InterPro" id="IPR017969">
    <property type="entry name" value="Heavy-metal-associated_CS"/>
</dbReference>
<reference evidence="3 4" key="1">
    <citation type="submission" date="2016-10" db="EMBL/GenBank/DDBJ databases">
        <title>Genome Sequence of Pseudomonas putida GM4FR.</title>
        <authorList>
            <person name="Poehlein A."/>
            <person name="Wemheuer F."/>
            <person name="Hollensteiner J."/>
            <person name="Wemheuer B."/>
        </authorList>
    </citation>
    <scope>NUCLEOTIDE SEQUENCE [LARGE SCALE GENOMIC DNA]</scope>
    <source>
        <strain evidence="3 4">GM4FR</strain>
    </source>
</reference>
<organism evidence="3 4">
    <name type="scientific">Pseudomonas putida</name>
    <name type="common">Arthrobacter siderocapsulatus</name>
    <dbReference type="NCBI Taxonomy" id="303"/>
    <lineage>
        <taxon>Bacteria</taxon>
        <taxon>Pseudomonadati</taxon>
        <taxon>Pseudomonadota</taxon>
        <taxon>Gammaproteobacteria</taxon>
        <taxon>Pseudomonadales</taxon>
        <taxon>Pseudomonadaceae</taxon>
        <taxon>Pseudomonas</taxon>
    </lineage>
</organism>
<evidence type="ECO:0000259" key="2">
    <source>
        <dbReference type="PROSITE" id="PS50846"/>
    </source>
</evidence>
<dbReference type="AlphaFoldDB" id="A0A1Q9R0J5"/>
<dbReference type="EMBL" id="MKZO01000036">
    <property type="protein sequence ID" value="OLS60895.1"/>
    <property type="molecule type" value="Genomic_DNA"/>
</dbReference>
<comment type="caution">
    <text evidence="3">The sequence shown here is derived from an EMBL/GenBank/DDBJ whole genome shotgun (WGS) entry which is preliminary data.</text>
</comment>
<dbReference type="Gene3D" id="3.30.70.100">
    <property type="match status" value="1"/>
</dbReference>
<gene>
    <name evidence="3" type="ORF">PSEMO_38710</name>
</gene>
<proteinExistence type="predicted"/>
<evidence type="ECO:0000256" key="1">
    <source>
        <dbReference type="ARBA" id="ARBA00022723"/>
    </source>
</evidence>
<dbReference type="OrthoDB" id="9814359at2"/>
<dbReference type="PROSITE" id="PS01047">
    <property type="entry name" value="HMA_1"/>
    <property type="match status" value="1"/>
</dbReference>
<evidence type="ECO:0000313" key="4">
    <source>
        <dbReference type="Proteomes" id="UP000186736"/>
    </source>
</evidence>
<dbReference type="CDD" id="cd00371">
    <property type="entry name" value="HMA"/>
    <property type="match status" value="1"/>
</dbReference>